<dbReference type="AlphaFoldDB" id="A0A813XV88"/>
<dbReference type="Proteomes" id="UP000663879">
    <property type="component" value="Unassembled WGS sequence"/>
</dbReference>
<reference evidence="2" key="1">
    <citation type="submission" date="2021-02" db="EMBL/GenBank/DDBJ databases">
        <authorList>
            <person name="Nowell W R."/>
        </authorList>
    </citation>
    <scope>NUCLEOTIDE SEQUENCE</scope>
    <source>
        <strain evidence="2">Ploen Becks lab</strain>
    </source>
</reference>
<dbReference type="OrthoDB" id="426293at2759"/>
<evidence type="ECO:0000313" key="2">
    <source>
        <dbReference type="EMBL" id="CAF0876018.1"/>
    </source>
</evidence>
<evidence type="ECO:0000313" key="3">
    <source>
        <dbReference type="Proteomes" id="UP000663879"/>
    </source>
</evidence>
<proteinExistence type="predicted"/>
<evidence type="ECO:0000256" key="1">
    <source>
        <dbReference type="SAM" id="MobiDB-lite"/>
    </source>
</evidence>
<accession>A0A813XV88</accession>
<gene>
    <name evidence="2" type="ORF">OXX778_LOCUS10173</name>
</gene>
<name>A0A813XV88_9BILA</name>
<protein>
    <submittedName>
        <fullName evidence="2">Uncharacterized protein</fullName>
    </submittedName>
</protein>
<keyword evidence="3" id="KW-1185">Reference proteome</keyword>
<feature type="compositionally biased region" description="Low complexity" evidence="1">
    <location>
        <begin position="8"/>
        <end position="25"/>
    </location>
</feature>
<comment type="caution">
    <text evidence="2">The sequence shown here is derived from an EMBL/GenBank/DDBJ whole genome shotgun (WGS) entry which is preliminary data.</text>
</comment>
<organism evidence="2 3">
    <name type="scientific">Brachionus calyciflorus</name>
    <dbReference type="NCBI Taxonomy" id="104777"/>
    <lineage>
        <taxon>Eukaryota</taxon>
        <taxon>Metazoa</taxon>
        <taxon>Spiralia</taxon>
        <taxon>Gnathifera</taxon>
        <taxon>Rotifera</taxon>
        <taxon>Eurotatoria</taxon>
        <taxon>Monogononta</taxon>
        <taxon>Pseudotrocha</taxon>
        <taxon>Ploima</taxon>
        <taxon>Brachionidae</taxon>
        <taxon>Brachionus</taxon>
    </lineage>
</organism>
<dbReference type="EMBL" id="CAJNOC010001582">
    <property type="protein sequence ID" value="CAF0876018.1"/>
    <property type="molecule type" value="Genomic_DNA"/>
</dbReference>
<feature type="region of interest" description="Disordered" evidence="1">
    <location>
        <begin position="1"/>
        <end position="45"/>
    </location>
</feature>
<sequence length="218" mass="24865">MSKKPTLTKKPAAKTTPAKVATSKTSSEKASAKLVDTPPQPSEIPQLLETPKKVNVKPEEADLRKMVSLITDNPEDTEPCYAVVDETTRVSAFLRHRNTTYFDCMDSVFKDPERLRFAIIASIRFGKALVFDLIDLPQVIDSIEETCSKISENLFEELCDRSILRHEKYLKYVKEGQDGDDFKSYYFQENIYKNFKVVFLTTKASDKYLSLGKNFIIV</sequence>